<dbReference type="Proteomes" id="UP000634476">
    <property type="component" value="Unassembled WGS sequence"/>
</dbReference>
<comment type="caution">
    <text evidence="2">The sequence shown here is derived from an EMBL/GenBank/DDBJ whole genome shotgun (WGS) entry which is preliminary data.</text>
</comment>
<dbReference type="Gene3D" id="3.30.720.120">
    <property type="match status" value="1"/>
</dbReference>
<dbReference type="EMBL" id="BOOK01000022">
    <property type="protein sequence ID" value="GII01333.1"/>
    <property type="molecule type" value="Genomic_DNA"/>
</dbReference>
<keyword evidence="3" id="KW-1185">Reference proteome</keyword>
<protein>
    <recommendedName>
        <fullName evidence="1">VOC domain-containing protein</fullName>
    </recommendedName>
</protein>
<dbReference type="Gene3D" id="3.30.720.110">
    <property type="match status" value="1"/>
</dbReference>
<gene>
    <name evidence="2" type="ORF">Pta02_33410</name>
</gene>
<sequence length="154" mass="17141">MTGPRFSGPGRVSPDRAAFLRISHGKGESMAVNRILTNILSDRLPETRDFFVDLLGLQVNFEEDWYVHLSAPGNLALEVAVWRRDHELVPEAYRDAPRGTILTVVVDDVDAVHERAVKLGLPIVAPPRDRFYGQRSCLIRDPNGLLVDVSTPVS</sequence>
<evidence type="ECO:0000313" key="2">
    <source>
        <dbReference type="EMBL" id="GII01333.1"/>
    </source>
</evidence>
<dbReference type="AlphaFoldDB" id="A0A8J3SW53"/>
<evidence type="ECO:0000259" key="1">
    <source>
        <dbReference type="PROSITE" id="PS51819"/>
    </source>
</evidence>
<dbReference type="PROSITE" id="PS51819">
    <property type="entry name" value="VOC"/>
    <property type="match status" value="1"/>
</dbReference>
<organism evidence="2 3">
    <name type="scientific">Planobispora takensis</name>
    <dbReference type="NCBI Taxonomy" id="1367882"/>
    <lineage>
        <taxon>Bacteria</taxon>
        <taxon>Bacillati</taxon>
        <taxon>Actinomycetota</taxon>
        <taxon>Actinomycetes</taxon>
        <taxon>Streptosporangiales</taxon>
        <taxon>Streptosporangiaceae</taxon>
        <taxon>Planobispora</taxon>
    </lineage>
</organism>
<dbReference type="Pfam" id="PF00903">
    <property type="entry name" value="Glyoxalase"/>
    <property type="match status" value="1"/>
</dbReference>
<dbReference type="SUPFAM" id="SSF54593">
    <property type="entry name" value="Glyoxalase/Bleomycin resistance protein/Dihydroxybiphenyl dioxygenase"/>
    <property type="match status" value="1"/>
</dbReference>
<feature type="domain" description="VOC" evidence="1">
    <location>
        <begin position="31"/>
        <end position="152"/>
    </location>
</feature>
<reference evidence="2" key="1">
    <citation type="submission" date="2021-01" db="EMBL/GenBank/DDBJ databases">
        <title>Whole genome shotgun sequence of Planobispora takensis NBRC 109077.</title>
        <authorList>
            <person name="Komaki H."/>
            <person name="Tamura T."/>
        </authorList>
    </citation>
    <scope>NUCLEOTIDE SEQUENCE</scope>
    <source>
        <strain evidence="2">NBRC 109077</strain>
    </source>
</reference>
<accession>A0A8J3SW53</accession>
<name>A0A8J3SW53_9ACTN</name>
<dbReference type="InterPro" id="IPR037523">
    <property type="entry name" value="VOC_core"/>
</dbReference>
<proteinExistence type="predicted"/>
<dbReference type="InterPro" id="IPR029068">
    <property type="entry name" value="Glyas_Bleomycin-R_OHBP_Dase"/>
</dbReference>
<evidence type="ECO:0000313" key="3">
    <source>
        <dbReference type="Proteomes" id="UP000634476"/>
    </source>
</evidence>
<dbReference type="InterPro" id="IPR004360">
    <property type="entry name" value="Glyas_Fos-R_dOase_dom"/>
</dbReference>